<dbReference type="Proteomes" id="UP001499878">
    <property type="component" value="Unassembled WGS sequence"/>
</dbReference>
<organism evidence="4 5">
    <name type="scientific">Streptomyces thinghirensis</name>
    <dbReference type="NCBI Taxonomy" id="551547"/>
    <lineage>
        <taxon>Bacteria</taxon>
        <taxon>Bacillati</taxon>
        <taxon>Actinomycetota</taxon>
        <taxon>Actinomycetes</taxon>
        <taxon>Kitasatosporales</taxon>
        <taxon>Streptomycetaceae</taxon>
        <taxon>Streptomyces</taxon>
    </lineage>
</organism>
<keyword evidence="5" id="KW-1185">Reference proteome</keyword>
<gene>
    <name evidence="4" type="ORF">GCM10023323_02430</name>
</gene>
<keyword evidence="2" id="KW-0186">Copper</keyword>
<proteinExistence type="predicted"/>
<dbReference type="Gene3D" id="3.30.1880.10">
    <property type="entry name" value="protein ne1242 domain like"/>
    <property type="match status" value="1"/>
</dbReference>
<accession>A0ABP9SUL6</accession>
<dbReference type="InterPro" id="IPR010928">
    <property type="entry name" value="MelC1"/>
</dbReference>
<sequence length="193" mass="19977">MVVNAGGAASDAEQQRDHQRDHQGEGPARVGPAVGTRRQLMRGLLAPALAVTLAPLVAASRPSQATTGHGAGPAPATGHGTGPARPEPHDVESAESTSFDETYRGRRIRGIRSAAGRAVGAGTWHVTVDGRPLHLMRRADGSWLSMIDHYRSYPTPLAAARGAVDELGPGEHLRDTPAAAGQDHSGGSHGVHA</sequence>
<keyword evidence="1" id="KW-0732">Signal</keyword>
<comment type="caution">
    <text evidence="4">The sequence shown here is derived from an EMBL/GenBank/DDBJ whole genome shotgun (WGS) entry which is preliminary data.</text>
</comment>
<feature type="region of interest" description="Disordered" evidence="3">
    <location>
        <begin position="61"/>
        <end position="102"/>
    </location>
</feature>
<protein>
    <submittedName>
        <fullName evidence="4">Tyrosinase cofactor</fullName>
    </submittedName>
</protein>
<name>A0ABP9SUL6_9ACTN</name>
<reference evidence="5" key="1">
    <citation type="journal article" date="2019" name="Int. J. Syst. Evol. Microbiol.">
        <title>The Global Catalogue of Microorganisms (GCM) 10K type strain sequencing project: providing services to taxonomists for standard genome sequencing and annotation.</title>
        <authorList>
            <consortium name="The Broad Institute Genomics Platform"/>
            <consortium name="The Broad Institute Genome Sequencing Center for Infectious Disease"/>
            <person name="Wu L."/>
            <person name="Ma J."/>
        </authorList>
    </citation>
    <scope>NUCLEOTIDE SEQUENCE [LARGE SCALE GENOMIC DNA]</scope>
    <source>
        <strain evidence="5">JCM 18306</strain>
    </source>
</reference>
<feature type="region of interest" description="Disordered" evidence="3">
    <location>
        <begin position="167"/>
        <end position="193"/>
    </location>
</feature>
<evidence type="ECO:0000256" key="1">
    <source>
        <dbReference type="ARBA" id="ARBA00022729"/>
    </source>
</evidence>
<evidence type="ECO:0000313" key="5">
    <source>
        <dbReference type="Proteomes" id="UP001499878"/>
    </source>
</evidence>
<dbReference type="EMBL" id="BAABJR010000001">
    <property type="protein sequence ID" value="GAA5203461.1"/>
    <property type="molecule type" value="Genomic_DNA"/>
</dbReference>
<evidence type="ECO:0000256" key="2">
    <source>
        <dbReference type="ARBA" id="ARBA00023008"/>
    </source>
</evidence>
<feature type="region of interest" description="Disordered" evidence="3">
    <location>
        <begin position="1"/>
        <end position="35"/>
    </location>
</feature>
<evidence type="ECO:0000256" key="3">
    <source>
        <dbReference type="SAM" id="MobiDB-lite"/>
    </source>
</evidence>
<feature type="compositionally biased region" description="Basic and acidic residues" evidence="3">
    <location>
        <begin position="13"/>
        <end position="24"/>
    </location>
</feature>
<dbReference type="RefSeq" id="WP_345625527.1">
    <property type="nucleotide sequence ID" value="NZ_BAABJR010000001.1"/>
</dbReference>
<dbReference type="InterPro" id="IPR023199">
    <property type="entry name" value="GriE/MELC1_sf"/>
</dbReference>
<dbReference type="Pfam" id="PF06236">
    <property type="entry name" value="MelC1"/>
    <property type="match status" value="1"/>
</dbReference>
<evidence type="ECO:0000313" key="4">
    <source>
        <dbReference type="EMBL" id="GAA5203461.1"/>
    </source>
</evidence>
<feature type="compositionally biased region" description="Low complexity" evidence="3">
    <location>
        <begin position="61"/>
        <end position="84"/>
    </location>
</feature>